<dbReference type="OrthoDB" id="541375at2759"/>
<organism evidence="2 3">
    <name type="scientific">Suillus luteus UH-Slu-Lm8-n1</name>
    <dbReference type="NCBI Taxonomy" id="930992"/>
    <lineage>
        <taxon>Eukaryota</taxon>
        <taxon>Fungi</taxon>
        <taxon>Dikarya</taxon>
        <taxon>Basidiomycota</taxon>
        <taxon>Agaricomycotina</taxon>
        <taxon>Agaricomycetes</taxon>
        <taxon>Agaricomycetidae</taxon>
        <taxon>Boletales</taxon>
        <taxon>Suillineae</taxon>
        <taxon>Suillaceae</taxon>
        <taxon>Suillus</taxon>
    </lineage>
</organism>
<evidence type="ECO:0000313" key="2">
    <source>
        <dbReference type="EMBL" id="KIK49510.1"/>
    </source>
</evidence>
<proteinExistence type="predicted"/>
<name>A0A0D0AHF5_9AGAM</name>
<dbReference type="HOGENOM" id="CLU_3107969_0_0_1"/>
<keyword evidence="3" id="KW-1185">Reference proteome</keyword>
<dbReference type="InParanoid" id="A0A0D0AHF5"/>
<accession>A0A0D0AHF5</accession>
<keyword evidence="1" id="KW-0472">Membrane</keyword>
<evidence type="ECO:0000313" key="3">
    <source>
        <dbReference type="Proteomes" id="UP000054485"/>
    </source>
</evidence>
<evidence type="ECO:0000256" key="1">
    <source>
        <dbReference type="SAM" id="Phobius"/>
    </source>
</evidence>
<dbReference type="AlphaFoldDB" id="A0A0D0AHF5"/>
<keyword evidence="1" id="KW-0812">Transmembrane</keyword>
<reference evidence="3" key="2">
    <citation type="submission" date="2015-01" db="EMBL/GenBank/DDBJ databases">
        <title>Evolutionary Origins and Diversification of the Mycorrhizal Mutualists.</title>
        <authorList>
            <consortium name="DOE Joint Genome Institute"/>
            <consortium name="Mycorrhizal Genomics Consortium"/>
            <person name="Kohler A."/>
            <person name="Kuo A."/>
            <person name="Nagy L.G."/>
            <person name="Floudas D."/>
            <person name="Copeland A."/>
            <person name="Barry K.W."/>
            <person name="Cichocki N."/>
            <person name="Veneault-Fourrey C."/>
            <person name="LaButti K."/>
            <person name="Lindquist E.A."/>
            <person name="Lipzen A."/>
            <person name="Lundell T."/>
            <person name="Morin E."/>
            <person name="Murat C."/>
            <person name="Riley R."/>
            <person name="Ohm R."/>
            <person name="Sun H."/>
            <person name="Tunlid A."/>
            <person name="Henrissat B."/>
            <person name="Grigoriev I.V."/>
            <person name="Hibbett D.S."/>
            <person name="Martin F."/>
        </authorList>
    </citation>
    <scope>NUCLEOTIDE SEQUENCE [LARGE SCALE GENOMIC DNA]</scope>
    <source>
        <strain evidence="3">UH-Slu-Lm8-n1</strain>
    </source>
</reference>
<keyword evidence="1" id="KW-1133">Transmembrane helix</keyword>
<protein>
    <submittedName>
        <fullName evidence="2">Uncharacterized protein</fullName>
    </submittedName>
</protein>
<sequence length="51" mass="6126">MHSHHLSLFLLLYTFMRYLYVVNFTASRRRTSSTDIYISRTKRNPPSNPHV</sequence>
<reference evidence="2 3" key="1">
    <citation type="submission" date="2014-04" db="EMBL/GenBank/DDBJ databases">
        <authorList>
            <consortium name="DOE Joint Genome Institute"/>
            <person name="Kuo A."/>
            <person name="Ruytinx J."/>
            <person name="Rineau F."/>
            <person name="Colpaert J."/>
            <person name="Kohler A."/>
            <person name="Nagy L.G."/>
            <person name="Floudas D."/>
            <person name="Copeland A."/>
            <person name="Barry K.W."/>
            <person name="Cichocki N."/>
            <person name="Veneault-Fourrey C."/>
            <person name="LaButti K."/>
            <person name="Lindquist E.A."/>
            <person name="Lipzen A."/>
            <person name="Lundell T."/>
            <person name="Morin E."/>
            <person name="Murat C."/>
            <person name="Sun H."/>
            <person name="Tunlid A."/>
            <person name="Henrissat B."/>
            <person name="Grigoriev I.V."/>
            <person name="Hibbett D.S."/>
            <person name="Martin F."/>
            <person name="Nordberg H.P."/>
            <person name="Cantor M.N."/>
            <person name="Hua S.X."/>
        </authorList>
    </citation>
    <scope>NUCLEOTIDE SEQUENCE [LARGE SCALE GENOMIC DNA]</scope>
    <source>
        <strain evidence="2 3">UH-Slu-Lm8-n1</strain>
    </source>
</reference>
<feature type="transmembrane region" description="Helical" evidence="1">
    <location>
        <begin position="6"/>
        <end position="26"/>
    </location>
</feature>
<gene>
    <name evidence="2" type="ORF">CY34DRAFT_796935</name>
</gene>
<dbReference type="Proteomes" id="UP000054485">
    <property type="component" value="Unassembled WGS sequence"/>
</dbReference>
<dbReference type="EMBL" id="KN835132">
    <property type="protein sequence ID" value="KIK49510.1"/>
    <property type="molecule type" value="Genomic_DNA"/>
</dbReference>